<keyword evidence="2" id="KW-0378">Hydrolase</keyword>
<dbReference type="Pfam" id="PF04307">
    <property type="entry name" value="YdjM"/>
    <property type="match status" value="1"/>
</dbReference>
<dbReference type="InterPro" id="IPR007404">
    <property type="entry name" value="YdjM-like"/>
</dbReference>
<accession>A0A9Y1BRC3</accession>
<evidence type="ECO:0000313" key="2">
    <source>
        <dbReference type="EMBL" id="UJG43794.1"/>
    </source>
</evidence>
<dbReference type="Proteomes" id="UP001200513">
    <property type="component" value="Chromosome"/>
</dbReference>
<feature type="transmembrane region" description="Helical" evidence="1">
    <location>
        <begin position="242"/>
        <end position="262"/>
    </location>
</feature>
<protein>
    <submittedName>
        <fullName evidence="2">Metal-dependent hydrolase</fullName>
    </submittedName>
</protein>
<keyword evidence="1" id="KW-1133">Transmembrane helix</keyword>
<feature type="transmembrane region" description="Helical" evidence="1">
    <location>
        <begin position="100"/>
        <end position="122"/>
    </location>
</feature>
<dbReference type="EMBL" id="CP084167">
    <property type="protein sequence ID" value="UJG43794.1"/>
    <property type="molecule type" value="Genomic_DNA"/>
</dbReference>
<reference evidence="2" key="1">
    <citation type="journal article" date="2022" name="Nat. Microbiol.">
        <title>Unique mobile elements and scalable gene flow at the prokaryote-eukaryote boundary revealed by circularized Asgard archaea genomes.</title>
        <authorList>
            <person name="Wu F."/>
            <person name="Speth D.R."/>
            <person name="Philosof A."/>
            <person name="Cremiere A."/>
            <person name="Narayanan A."/>
            <person name="Barco R.A."/>
            <person name="Connon S.A."/>
            <person name="Amend J.P."/>
            <person name="Antoshechkin I.A."/>
            <person name="Orphan V.J."/>
        </authorList>
    </citation>
    <scope>NUCLEOTIDE SEQUENCE</scope>
    <source>
        <strain evidence="2">PR6</strain>
    </source>
</reference>
<keyword evidence="1" id="KW-0472">Membrane</keyword>
<dbReference type="GO" id="GO:0016787">
    <property type="term" value="F:hydrolase activity"/>
    <property type="evidence" value="ECO:0007669"/>
    <property type="project" value="UniProtKB-KW"/>
</dbReference>
<proteinExistence type="predicted"/>
<evidence type="ECO:0000256" key="1">
    <source>
        <dbReference type="SAM" id="Phobius"/>
    </source>
</evidence>
<name>A0A9Y1BRC3_9ARCH</name>
<dbReference type="AlphaFoldDB" id="A0A9Y1BRC3"/>
<feature type="transmembrane region" description="Helical" evidence="1">
    <location>
        <begin position="211"/>
        <end position="230"/>
    </location>
</feature>
<feature type="transmembrane region" description="Helical" evidence="1">
    <location>
        <begin position="59"/>
        <end position="79"/>
    </location>
</feature>
<keyword evidence="1" id="KW-0812">Transmembrane</keyword>
<gene>
    <name evidence="2" type="ORF">K9W46_01090</name>
</gene>
<feature type="transmembrane region" description="Helical" evidence="1">
    <location>
        <begin position="180"/>
        <end position="205"/>
    </location>
</feature>
<feature type="transmembrane region" description="Helical" evidence="1">
    <location>
        <begin position="142"/>
        <end position="168"/>
    </location>
</feature>
<feature type="transmembrane region" description="Helical" evidence="1">
    <location>
        <begin position="26"/>
        <end position="47"/>
    </location>
</feature>
<sequence length="263" mass="30335">MQGGVHLLSGLVLASLGKKKDFKVSVTFGAIIPDIDIFIAALAYLFIGEKAVILHRSFTHSMFSISILSLLIYILGLTIKKYFPDKKISKMDFRSISIGIGIGMLTHVILDLFYLVKVAIFWPFSFTFIGWPLVTDLQLSVLALKILQTTDFMTDIFFFILPLTIISFKQDKCKYFRKLLIPYIIIDLLFTIIFIFVAFFIPLSYNDFLVYLYYPGTFFLLFSIFSPLIFKEVIKEFKFDNFIIVIIVALFIFSQLLFSLFLL</sequence>
<organism evidence="2">
    <name type="scientific">Candidatus Heimdallarchaeum endolithica</name>
    <dbReference type="NCBI Taxonomy" id="2876572"/>
    <lineage>
        <taxon>Archaea</taxon>
        <taxon>Promethearchaeati</taxon>
        <taxon>Candidatus Heimdallarchaeota</taxon>
        <taxon>Candidatus Heimdallarchaeia (ex Rinke et al. 2021) (nom. nud.)</taxon>
        <taxon>Candidatus Heimdallarchaeales</taxon>
        <taxon>Candidatus Heimdallarchaeaceae</taxon>
        <taxon>Candidatus Heimdallarchaeum</taxon>
    </lineage>
</organism>